<evidence type="ECO:0000313" key="1">
    <source>
        <dbReference type="EMBL" id="TNN83535.1"/>
    </source>
</evidence>
<dbReference type="Proteomes" id="UP000314294">
    <property type="component" value="Unassembled WGS sequence"/>
</dbReference>
<proteinExistence type="predicted"/>
<name>A0A4Z2IZQ5_9TELE</name>
<dbReference type="EMBL" id="SRLO01000032">
    <property type="protein sequence ID" value="TNN83535.1"/>
    <property type="molecule type" value="Genomic_DNA"/>
</dbReference>
<reference evidence="1 2" key="1">
    <citation type="submission" date="2019-03" db="EMBL/GenBank/DDBJ databases">
        <title>First draft genome of Liparis tanakae, snailfish: a comprehensive survey of snailfish specific genes.</title>
        <authorList>
            <person name="Kim W."/>
            <person name="Song I."/>
            <person name="Jeong J.-H."/>
            <person name="Kim D."/>
            <person name="Kim S."/>
            <person name="Ryu S."/>
            <person name="Song J.Y."/>
            <person name="Lee S.K."/>
        </authorList>
    </citation>
    <scope>NUCLEOTIDE SEQUENCE [LARGE SCALE GENOMIC DNA]</scope>
    <source>
        <tissue evidence="1">Muscle</tissue>
    </source>
</reference>
<gene>
    <name evidence="1" type="ORF">EYF80_006053</name>
</gene>
<accession>A0A4Z2IZQ5</accession>
<dbReference type="AlphaFoldDB" id="A0A4Z2IZQ5"/>
<comment type="caution">
    <text evidence="1">The sequence shown here is derived from an EMBL/GenBank/DDBJ whole genome shotgun (WGS) entry which is preliminary data.</text>
</comment>
<protein>
    <submittedName>
        <fullName evidence="1">Uncharacterized protein</fullName>
    </submittedName>
</protein>
<evidence type="ECO:0000313" key="2">
    <source>
        <dbReference type="Proteomes" id="UP000314294"/>
    </source>
</evidence>
<sequence>MRLSMKPVATMPGGVVAVLLAHVQPTHHLATAEGGFCHHGDVRSLPLGGIGQNICSPGRNRPSSGLTSDIQLQRGGTGAPLIVGVAAVISNRSPRLRMTVSFSDSVIPGGTSGTGSRGAETTLYWLDVTLTPWSWPTHTKQPSYSFLALLMVTPRWGSLW</sequence>
<keyword evidence="2" id="KW-1185">Reference proteome</keyword>
<organism evidence="1 2">
    <name type="scientific">Liparis tanakae</name>
    <name type="common">Tanaka's snailfish</name>
    <dbReference type="NCBI Taxonomy" id="230148"/>
    <lineage>
        <taxon>Eukaryota</taxon>
        <taxon>Metazoa</taxon>
        <taxon>Chordata</taxon>
        <taxon>Craniata</taxon>
        <taxon>Vertebrata</taxon>
        <taxon>Euteleostomi</taxon>
        <taxon>Actinopterygii</taxon>
        <taxon>Neopterygii</taxon>
        <taxon>Teleostei</taxon>
        <taxon>Neoteleostei</taxon>
        <taxon>Acanthomorphata</taxon>
        <taxon>Eupercaria</taxon>
        <taxon>Perciformes</taxon>
        <taxon>Cottioidei</taxon>
        <taxon>Cottales</taxon>
        <taxon>Liparidae</taxon>
        <taxon>Liparis</taxon>
    </lineage>
</organism>